<name>A0ABQ6JFP5_9ACTN</name>
<gene>
    <name evidence="2" type="ORF">GCM10025868_18740</name>
</gene>
<organism evidence="2 3">
    <name type="scientific">Angustibacter aerolatus</name>
    <dbReference type="NCBI Taxonomy" id="1162965"/>
    <lineage>
        <taxon>Bacteria</taxon>
        <taxon>Bacillati</taxon>
        <taxon>Actinomycetota</taxon>
        <taxon>Actinomycetes</taxon>
        <taxon>Kineosporiales</taxon>
        <taxon>Kineosporiaceae</taxon>
    </lineage>
</organism>
<reference evidence="3" key="1">
    <citation type="journal article" date="2019" name="Int. J. Syst. Evol. Microbiol.">
        <title>The Global Catalogue of Microorganisms (GCM) 10K type strain sequencing project: providing services to taxonomists for standard genome sequencing and annotation.</title>
        <authorList>
            <consortium name="The Broad Institute Genomics Platform"/>
            <consortium name="The Broad Institute Genome Sequencing Center for Infectious Disease"/>
            <person name="Wu L."/>
            <person name="Ma J."/>
        </authorList>
    </citation>
    <scope>NUCLEOTIDE SEQUENCE [LARGE SCALE GENOMIC DNA]</scope>
    <source>
        <strain evidence="3">NBRC 108730</strain>
    </source>
</reference>
<dbReference type="EMBL" id="BSUZ01000001">
    <property type="protein sequence ID" value="GMA86624.1"/>
    <property type="molecule type" value="Genomic_DNA"/>
</dbReference>
<protein>
    <submittedName>
        <fullName evidence="2">Uncharacterized protein</fullName>
    </submittedName>
</protein>
<comment type="caution">
    <text evidence="2">The sequence shown here is derived from an EMBL/GenBank/DDBJ whole genome shotgun (WGS) entry which is preliminary data.</text>
</comment>
<dbReference type="Proteomes" id="UP001157017">
    <property type="component" value="Unassembled WGS sequence"/>
</dbReference>
<keyword evidence="3" id="KW-1185">Reference proteome</keyword>
<proteinExistence type="predicted"/>
<evidence type="ECO:0000256" key="1">
    <source>
        <dbReference type="SAM" id="MobiDB-lite"/>
    </source>
</evidence>
<evidence type="ECO:0000313" key="3">
    <source>
        <dbReference type="Proteomes" id="UP001157017"/>
    </source>
</evidence>
<evidence type="ECO:0000313" key="2">
    <source>
        <dbReference type="EMBL" id="GMA86624.1"/>
    </source>
</evidence>
<accession>A0ABQ6JFP5</accession>
<sequence length="131" mass="13633">MMTSVTAPSASRTMSLAGAQVVGPDAVHRADRAAEHVVAAAELPGLLDRDDVLRLLDDAEHRRVAARVAADAALLVLGDVAARHAEPDARLDLRQGVDQAADVGRVGGEHVEGDALGALRTDPGQPPEARR</sequence>
<feature type="region of interest" description="Disordered" evidence="1">
    <location>
        <begin position="104"/>
        <end position="131"/>
    </location>
</feature>